<dbReference type="SUPFAM" id="SSF50985">
    <property type="entry name" value="RCC1/BLIP-II"/>
    <property type="match status" value="2"/>
</dbReference>
<keyword evidence="4" id="KW-1185">Reference proteome</keyword>
<feature type="repeat" description="RCC1" evidence="2">
    <location>
        <begin position="254"/>
        <end position="308"/>
    </location>
</feature>
<protein>
    <submittedName>
        <fullName evidence="3">Ultraviolet-B receptor UVR8</fullName>
    </submittedName>
</protein>
<sequence>MQNKKRKIDSVSGPPVPLINKRSKSTSRFKYYEDVTFIFTTKQTSTNTKNVVDLLRRKIWEGNKQPRLAFGWGCNANGQLGVGNRDVHDKPEQLKIPDHSRLSKIASGNTFTVFLTCDGRLYSCGWGPGSSKFSYFKKLSIVNGLPYIRSVVAGRTHIVALSEAGDVYFWRKGIDDIPVRLSDVPNTLYVSCGQNTSFTINESGHVHVWGNNSSGQLGLGDLVERVTPIRNNYLHDIIKIEGGDAHTIALSRNGTLYSFGSNTNGQLGVYDYRGSQSPTPILVDKIPNGIRITDINCGDYSCVVLTSDGNVYSWGKNADGQLSGRPSDDQNTPKIVRMPEKKRVLSISSGYKHTLAMMEDGSVWSWGQSRIGQLGRDEGNKSWEITELKDRGVMAVFADAYLSFALCK</sequence>
<name>A0AAW2ZKP2_9EUKA</name>
<dbReference type="PROSITE" id="PS50012">
    <property type="entry name" value="RCC1_3"/>
    <property type="match status" value="5"/>
</dbReference>
<dbReference type="PRINTS" id="PR00633">
    <property type="entry name" value="RCCNDNSATION"/>
</dbReference>
<keyword evidence="3" id="KW-0675">Receptor</keyword>
<dbReference type="EMBL" id="JAOPGA020001549">
    <property type="protein sequence ID" value="KAL0489360.1"/>
    <property type="molecule type" value="Genomic_DNA"/>
</dbReference>
<evidence type="ECO:0000256" key="1">
    <source>
        <dbReference type="ARBA" id="ARBA00022737"/>
    </source>
</evidence>
<dbReference type="Gene3D" id="2.130.10.30">
    <property type="entry name" value="Regulator of chromosome condensation 1/beta-lactamase-inhibitor protein II"/>
    <property type="match status" value="2"/>
</dbReference>
<comment type="caution">
    <text evidence="3">The sequence shown here is derived from an EMBL/GenBank/DDBJ whole genome shotgun (WGS) entry which is preliminary data.</text>
</comment>
<keyword evidence="1" id="KW-0677">Repeat</keyword>
<reference evidence="3 4" key="1">
    <citation type="submission" date="2024-03" db="EMBL/GenBank/DDBJ databases">
        <title>The Acrasis kona genome and developmental transcriptomes reveal deep origins of eukaryotic multicellular pathways.</title>
        <authorList>
            <person name="Sheikh S."/>
            <person name="Fu C.-J."/>
            <person name="Brown M.W."/>
            <person name="Baldauf S.L."/>
        </authorList>
    </citation>
    <scope>NUCLEOTIDE SEQUENCE [LARGE SCALE GENOMIC DNA]</scope>
    <source>
        <strain evidence="3 4">ATCC MYA-3509</strain>
    </source>
</reference>
<evidence type="ECO:0000313" key="3">
    <source>
        <dbReference type="EMBL" id="KAL0489360.1"/>
    </source>
</evidence>
<feature type="repeat" description="RCC1" evidence="2">
    <location>
        <begin position="309"/>
        <end position="360"/>
    </location>
</feature>
<dbReference type="InterPro" id="IPR000408">
    <property type="entry name" value="Reg_chr_condens"/>
</dbReference>
<evidence type="ECO:0000313" key="4">
    <source>
        <dbReference type="Proteomes" id="UP001431209"/>
    </source>
</evidence>
<evidence type="ECO:0000256" key="2">
    <source>
        <dbReference type="PROSITE-ProRule" id="PRU00235"/>
    </source>
</evidence>
<dbReference type="PANTHER" id="PTHR22870">
    <property type="entry name" value="REGULATOR OF CHROMOSOME CONDENSATION"/>
    <property type="match status" value="1"/>
</dbReference>
<dbReference type="Proteomes" id="UP001431209">
    <property type="component" value="Unassembled WGS sequence"/>
</dbReference>
<dbReference type="Pfam" id="PF00415">
    <property type="entry name" value="RCC1"/>
    <property type="match status" value="4"/>
</dbReference>
<dbReference type="InterPro" id="IPR009091">
    <property type="entry name" value="RCC1/BLIP-II"/>
</dbReference>
<feature type="repeat" description="RCC1" evidence="2">
    <location>
        <begin position="361"/>
        <end position="408"/>
    </location>
</feature>
<gene>
    <name evidence="3" type="ORF">AKO1_009220</name>
</gene>
<dbReference type="PROSITE" id="PS00626">
    <property type="entry name" value="RCC1_2"/>
    <property type="match status" value="1"/>
</dbReference>
<dbReference type="InterPro" id="IPR051210">
    <property type="entry name" value="Ub_ligase/GEF_domain"/>
</dbReference>
<feature type="repeat" description="RCC1" evidence="2">
    <location>
        <begin position="204"/>
        <end position="253"/>
    </location>
</feature>
<proteinExistence type="predicted"/>
<organism evidence="3 4">
    <name type="scientific">Acrasis kona</name>
    <dbReference type="NCBI Taxonomy" id="1008807"/>
    <lineage>
        <taxon>Eukaryota</taxon>
        <taxon>Discoba</taxon>
        <taxon>Heterolobosea</taxon>
        <taxon>Tetramitia</taxon>
        <taxon>Eutetramitia</taxon>
        <taxon>Acrasidae</taxon>
        <taxon>Acrasis</taxon>
    </lineage>
</organism>
<dbReference type="PANTHER" id="PTHR22870:SF445">
    <property type="match status" value="1"/>
</dbReference>
<feature type="repeat" description="RCC1" evidence="2">
    <location>
        <begin position="67"/>
        <end position="118"/>
    </location>
</feature>
<accession>A0AAW2ZKP2</accession>
<dbReference type="AlphaFoldDB" id="A0AAW2ZKP2"/>